<evidence type="ECO:0000256" key="1">
    <source>
        <dbReference type="ARBA" id="ARBA00008575"/>
    </source>
</evidence>
<feature type="compositionally biased region" description="Basic residues" evidence="8">
    <location>
        <begin position="493"/>
        <end position="508"/>
    </location>
</feature>
<protein>
    <submittedName>
        <fullName evidence="12">ABC transporter domain-containing protein</fullName>
    </submittedName>
</protein>
<accession>A0A7E4VCL9</accession>
<dbReference type="GO" id="GO:0006635">
    <property type="term" value="P:fatty acid beta-oxidation"/>
    <property type="evidence" value="ECO:0007669"/>
    <property type="project" value="TreeGrafter"/>
</dbReference>
<keyword evidence="5" id="KW-0067">ATP-binding</keyword>
<dbReference type="CDD" id="cd03223">
    <property type="entry name" value="ABCD_peroxisomal_ALDP"/>
    <property type="match status" value="1"/>
</dbReference>
<keyword evidence="6 9" id="KW-1133">Transmembrane helix</keyword>
<dbReference type="GO" id="GO:0016887">
    <property type="term" value="F:ATP hydrolysis activity"/>
    <property type="evidence" value="ECO:0007669"/>
    <property type="project" value="InterPro"/>
</dbReference>
<keyword evidence="4" id="KW-0547">Nucleotide-binding</keyword>
<dbReference type="GO" id="GO:0007031">
    <property type="term" value="P:peroxisome organization"/>
    <property type="evidence" value="ECO:0007669"/>
    <property type="project" value="TreeGrafter"/>
</dbReference>
<dbReference type="Pfam" id="PF06472">
    <property type="entry name" value="ABC_membrane_2"/>
    <property type="match status" value="1"/>
</dbReference>
<dbReference type="PROSITE" id="PS50893">
    <property type="entry name" value="ABC_TRANSPORTER_2"/>
    <property type="match status" value="1"/>
</dbReference>
<feature type="region of interest" description="Disordered" evidence="8">
    <location>
        <begin position="493"/>
        <end position="516"/>
    </location>
</feature>
<evidence type="ECO:0000256" key="9">
    <source>
        <dbReference type="SAM" id="Phobius"/>
    </source>
</evidence>
<evidence type="ECO:0000256" key="4">
    <source>
        <dbReference type="ARBA" id="ARBA00022741"/>
    </source>
</evidence>
<evidence type="ECO:0000313" key="11">
    <source>
        <dbReference type="Proteomes" id="UP000492821"/>
    </source>
</evidence>
<evidence type="ECO:0000259" key="10">
    <source>
        <dbReference type="PROSITE" id="PS50893"/>
    </source>
</evidence>
<dbReference type="InterPro" id="IPR027417">
    <property type="entry name" value="P-loop_NTPase"/>
</dbReference>
<dbReference type="GO" id="GO:0005524">
    <property type="term" value="F:ATP binding"/>
    <property type="evidence" value="ECO:0007669"/>
    <property type="project" value="UniProtKB-KW"/>
</dbReference>
<keyword evidence="11" id="KW-1185">Reference proteome</keyword>
<feature type="transmembrane region" description="Helical" evidence="9">
    <location>
        <begin position="244"/>
        <end position="269"/>
    </location>
</feature>
<dbReference type="SMART" id="SM00382">
    <property type="entry name" value="AAA"/>
    <property type="match status" value="1"/>
</dbReference>
<feature type="domain" description="ABC transporter" evidence="10">
    <location>
        <begin position="529"/>
        <end position="760"/>
    </location>
</feature>
<evidence type="ECO:0000256" key="3">
    <source>
        <dbReference type="ARBA" id="ARBA00022692"/>
    </source>
</evidence>
<dbReference type="GO" id="GO:0005324">
    <property type="term" value="F:long-chain fatty acid transmembrane transporter activity"/>
    <property type="evidence" value="ECO:0007669"/>
    <property type="project" value="TreeGrafter"/>
</dbReference>
<dbReference type="WBParaSite" id="Pan_g19415.t1">
    <property type="protein sequence ID" value="Pan_g19415.t1"/>
    <property type="gene ID" value="Pan_g19415"/>
</dbReference>
<dbReference type="InterPro" id="IPR017871">
    <property type="entry name" value="ABC_transporter-like_CS"/>
</dbReference>
<dbReference type="AlphaFoldDB" id="A0A7E4VCL9"/>
<evidence type="ECO:0000256" key="2">
    <source>
        <dbReference type="ARBA" id="ARBA00022448"/>
    </source>
</evidence>
<feature type="region of interest" description="Disordered" evidence="8">
    <location>
        <begin position="43"/>
        <end position="63"/>
    </location>
</feature>
<organism evidence="11 12">
    <name type="scientific">Panagrellus redivivus</name>
    <name type="common">Microworm</name>
    <dbReference type="NCBI Taxonomy" id="6233"/>
    <lineage>
        <taxon>Eukaryota</taxon>
        <taxon>Metazoa</taxon>
        <taxon>Ecdysozoa</taxon>
        <taxon>Nematoda</taxon>
        <taxon>Chromadorea</taxon>
        <taxon>Rhabditida</taxon>
        <taxon>Tylenchina</taxon>
        <taxon>Panagrolaimomorpha</taxon>
        <taxon>Panagrolaimoidea</taxon>
        <taxon>Panagrolaimidae</taxon>
        <taxon>Panagrellus</taxon>
    </lineage>
</organism>
<dbReference type="GO" id="GO:0042760">
    <property type="term" value="P:very long-chain fatty acid catabolic process"/>
    <property type="evidence" value="ECO:0007669"/>
    <property type="project" value="TreeGrafter"/>
</dbReference>
<dbReference type="InterPro" id="IPR003439">
    <property type="entry name" value="ABC_transporter-like_ATP-bd"/>
</dbReference>
<dbReference type="Pfam" id="PF00005">
    <property type="entry name" value="ABC_tran"/>
    <property type="match status" value="1"/>
</dbReference>
<evidence type="ECO:0000256" key="8">
    <source>
        <dbReference type="SAM" id="MobiDB-lite"/>
    </source>
</evidence>
<feature type="compositionally biased region" description="Basic and acidic residues" evidence="8">
    <location>
        <begin position="44"/>
        <end position="61"/>
    </location>
</feature>
<dbReference type="PANTHER" id="PTHR11384:SF59">
    <property type="entry name" value="LYSOSOMAL COBALAMIN TRANSPORTER ABCD4"/>
    <property type="match status" value="1"/>
</dbReference>
<dbReference type="InterPro" id="IPR011527">
    <property type="entry name" value="ABC1_TM_dom"/>
</dbReference>
<evidence type="ECO:0000256" key="7">
    <source>
        <dbReference type="ARBA" id="ARBA00023136"/>
    </source>
</evidence>
<comment type="similarity">
    <text evidence="1">Belongs to the ABC transporter superfamily. ABCD family. Peroxisomal fatty acyl CoA transporter (TC 3.A.1.203) subfamily.</text>
</comment>
<dbReference type="GO" id="GO:0140359">
    <property type="term" value="F:ABC-type transporter activity"/>
    <property type="evidence" value="ECO:0007669"/>
    <property type="project" value="InterPro"/>
</dbReference>
<reference evidence="11" key="1">
    <citation type="journal article" date="2013" name="Genetics">
        <title>The draft genome and transcriptome of Panagrellus redivivus are shaped by the harsh demands of a free-living lifestyle.</title>
        <authorList>
            <person name="Srinivasan J."/>
            <person name="Dillman A.R."/>
            <person name="Macchietto M.G."/>
            <person name="Heikkinen L."/>
            <person name="Lakso M."/>
            <person name="Fracchia K.M."/>
            <person name="Antoshechkin I."/>
            <person name="Mortazavi A."/>
            <person name="Wong G."/>
            <person name="Sternberg P.W."/>
        </authorList>
    </citation>
    <scope>NUCLEOTIDE SEQUENCE [LARGE SCALE GENOMIC DNA]</scope>
    <source>
        <strain evidence="11">MT8872</strain>
    </source>
</reference>
<feature type="transmembrane region" description="Helical" evidence="9">
    <location>
        <begin position="96"/>
        <end position="117"/>
    </location>
</feature>
<dbReference type="SUPFAM" id="SSF90123">
    <property type="entry name" value="ABC transporter transmembrane region"/>
    <property type="match status" value="1"/>
</dbReference>
<feature type="transmembrane region" description="Helical" evidence="9">
    <location>
        <begin position="332"/>
        <end position="351"/>
    </location>
</feature>
<dbReference type="SUPFAM" id="SSF52540">
    <property type="entry name" value="P-loop containing nucleoside triphosphate hydrolases"/>
    <property type="match status" value="1"/>
</dbReference>
<dbReference type="GO" id="GO:0015910">
    <property type="term" value="P:long-chain fatty acid import into peroxisome"/>
    <property type="evidence" value="ECO:0007669"/>
    <property type="project" value="TreeGrafter"/>
</dbReference>
<dbReference type="InterPro" id="IPR003593">
    <property type="entry name" value="AAA+_ATPase"/>
</dbReference>
<dbReference type="InterPro" id="IPR036640">
    <property type="entry name" value="ABC1_TM_sf"/>
</dbReference>
<proteinExistence type="inferred from homology"/>
<feature type="transmembrane region" description="Helical" evidence="9">
    <location>
        <begin position="137"/>
        <end position="157"/>
    </location>
</feature>
<keyword evidence="7 9" id="KW-0472">Membrane</keyword>
<dbReference type="Gene3D" id="3.40.50.300">
    <property type="entry name" value="P-loop containing nucleotide triphosphate hydrolases"/>
    <property type="match status" value="1"/>
</dbReference>
<sequence length="763" mass="86240">MNLLGIGFPSCQMFNVGKALFCNISPHYFIHRRVRVVFGSPSRCGDHPNSREHPKVDRNPRNEPTMAKFGMDLLLVKRFWTLMKIVFPSWRASTTLLAIGVLFVSALDQVATYFVGVLPKEFHVVLGKRQEPEFNDLILMAGAIVVGKAFTLALIKYMTQILFLKSRETTDFTIHRLYFKRHGFYRLNILGNTLDNPDQRMTQDVEKTCRLFACDLLAPLLLAPFIIMYYTYLTYISSGFLGPVTIYIFFIIATAVNKAVLTPTVALVTEQEKKEGDFRLRHVEVRSNTEAIAFYQSGLTENVLTNQKLGSLLKTQRTLATWRFGLSFATNCFDYFGGILSYIILAMAIFVQKNYADLHGSDLNGVISENAFYYLYLIYSFTRLISLSETIGDMAGVTHRVIELYEELQRLHQDRLETERPPSTVPSSVVVLASGDEEKKGNSLGCMSGTGESYEDEKLQKLEELHGRQAYGLGDLESDEEEAAYLLGAPRQTRRSLRATRHAPKTNRHGQTQETENEEWMDDGIAVTIDSATIAFPDERNSALVANLTLQIVQGKNILITGDSSSGKTSILRALAGLWNCVTGKVQRHWKLRPSCLLFIPQRPYFPGGGLTLRQQLVYPLKALPVEKDIARLEEILKHINMEYLLHRCNGFDSPVDFDWNETLSPGELQRLTIGRVLYHRPRIVFLDEVTSAIGIDMEHQLYTLLHDENISFVSVGHRHSLRQFHDLELALDGHGGWALRDVDQLSLGSTAHPPPRPPAPTM</sequence>
<feature type="transmembrane region" description="Helical" evidence="9">
    <location>
        <begin position="211"/>
        <end position="232"/>
    </location>
</feature>
<dbReference type="Gene3D" id="1.20.1560.10">
    <property type="entry name" value="ABC transporter type 1, transmembrane domain"/>
    <property type="match status" value="1"/>
</dbReference>
<dbReference type="PROSITE" id="PS00211">
    <property type="entry name" value="ABC_TRANSPORTER_1"/>
    <property type="match status" value="1"/>
</dbReference>
<evidence type="ECO:0000256" key="6">
    <source>
        <dbReference type="ARBA" id="ARBA00022989"/>
    </source>
</evidence>
<dbReference type="Proteomes" id="UP000492821">
    <property type="component" value="Unassembled WGS sequence"/>
</dbReference>
<keyword evidence="2" id="KW-0813">Transport</keyword>
<evidence type="ECO:0000256" key="5">
    <source>
        <dbReference type="ARBA" id="ARBA00022840"/>
    </source>
</evidence>
<dbReference type="InterPro" id="IPR050835">
    <property type="entry name" value="ABC_transporter_sub-D"/>
</dbReference>
<name>A0A7E4VCL9_PANRE</name>
<reference evidence="12" key="2">
    <citation type="submission" date="2020-10" db="UniProtKB">
        <authorList>
            <consortium name="WormBaseParasite"/>
        </authorList>
    </citation>
    <scope>IDENTIFICATION</scope>
</reference>
<dbReference type="GO" id="GO:0005778">
    <property type="term" value="C:peroxisomal membrane"/>
    <property type="evidence" value="ECO:0007669"/>
    <property type="project" value="TreeGrafter"/>
</dbReference>
<keyword evidence="3 9" id="KW-0812">Transmembrane</keyword>
<dbReference type="PANTHER" id="PTHR11384">
    <property type="entry name" value="ATP-BINDING CASSETTE, SUB-FAMILY D MEMBER"/>
    <property type="match status" value="1"/>
</dbReference>
<evidence type="ECO:0000313" key="12">
    <source>
        <dbReference type="WBParaSite" id="Pan_g19415.t1"/>
    </source>
</evidence>